<proteinExistence type="predicted"/>
<dbReference type="Proteomes" id="UP000753256">
    <property type="component" value="Unassembled WGS sequence"/>
</dbReference>
<dbReference type="Gene3D" id="3.40.50.300">
    <property type="entry name" value="P-loop containing nucleotide triphosphate hydrolases"/>
    <property type="match status" value="1"/>
</dbReference>
<dbReference type="Gene3D" id="3.40.50.2300">
    <property type="match status" value="1"/>
</dbReference>
<dbReference type="SUPFAM" id="SSF52540">
    <property type="entry name" value="P-loop containing nucleoside triphosphate hydrolases"/>
    <property type="match status" value="1"/>
</dbReference>
<feature type="domain" description="Sigma-54 factor interaction" evidence="3">
    <location>
        <begin position="311"/>
        <end position="506"/>
    </location>
</feature>
<sequence>MAQARILVVAPYPEMVPELKAVAEEFPDTDFSIETGDIESGLESALSVFHLNFDVVVSRGGTAQLLEDELSLPVIEIELTIPELLRMLRKVPEGVDAVALVGFRNVLRNARELDPFFPFDIDIYGVDFEDEMPGALADIARNDYEVVLCDVRSYTIACDMGLPAHLLVSGKSGIRDAFERAVAVCEQQASLAAGNQLLRDILQASDVTFVAFGNDRRIVFSNLAAHDRAILPDLQARMTSAPPKRFVIQREGLLYTITTNPLSGGDGTVFAITSVITPNESRITGIQYKNADDIRTEMQADPLHAIQAELVLEALAQPAAAQPKPVLVTGAKGGAELFCAKLIYLLSEQASRPLTIVDCSLLTERSWDFLMNSHRSPLYGSNATLLFRKIDALDAHWRTQLAATINQTQLAKRCRVIFTDSASSDGLSAQELPAFVEAAGCSTLMVPPVRTWSVLPFAAPRYLTFLAGSTGREAPVIAPQANDLLLEQGWEGDVTEFFWVVKWLFAANTSGIITTNDVADGLSNMRRYSEKATPSEGGTQLDLDRPLAEINRDIARAVLAQHDGNKSHAAKSLGISRTTLYGLLQ</sequence>
<dbReference type="Pfam" id="PF02954">
    <property type="entry name" value="HTH_8"/>
    <property type="match status" value="1"/>
</dbReference>
<keyword evidence="2" id="KW-0067">ATP-binding</keyword>
<reference evidence="4" key="2">
    <citation type="submission" date="2021-09" db="EMBL/GenBank/DDBJ databases">
        <authorList>
            <person name="Gilroy R."/>
        </authorList>
    </citation>
    <scope>NUCLEOTIDE SEQUENCE</scope>
    <source>
        <strain evidence="4">ChiHjej13B12-9602</strain>
    </source>
</reference>
<dbReference type="InterPro" id="IPR027417">
    <property type="entry name" value="P-loop_NTPase"/>
</dbReference>
<organism evidence="4 5">
    <name type="scientific">Enorma phocaeensis</name>
    <dbReference type="NCBI Taxonomy" id="1871019"/>
    <lineage>
        <taxon>Bacteria</taxon>
        <taxon>Bacillati</taxon>
        <taxon>Actinomycetota</taxon>
        <taxon>Coriobacteriia</taxon>
        <taxon>Coriobacteriales</taxon>
        <taxon>Coriobacteriaceae</taxon>
        <taxon>Enorma</taxon>
    </lineage>
</organism>
<dbReference type="RefSeq" id="WP_273189299.1">
    <property type="nucleotide sequence ID" value="NZ_DYUZ01000014.1"/>
</dbReference>
<dbReference type="PRINTS" id="PR01590">
    <property type="entry name" value="HTHFIS"/>
</dbReference>
<gene>
    <name evidence="4" type="ORF">K8V70_03295</name>
</gene>
<evidence type="ECO:0000313" key="4">
    <source>
        <dbReference type="EMBL" id="HJG36877.1"/>
    </source>
</evidence>
<dbReference type="Gene3D" id="1.10.10.60">
    <property type="entry name" value="Homeodomain-like"/>
    <property type="match status" value="1"/>
</dbReference>
<evidence type="ECO:0000259" key="3">
    <source>
        <dbReference type="PROSITE" id="PS50045"/>
    </source>
</evidence>
<keyword evidence="1" id="KW-0547">Nucleotide-binding</keyword>
<dbReference type="Gene3D" id="3.40.50.10660">
    <property type="entry name" value="PrpR receptor domain-like"/>
    <property type="match status" value="1"/>
</dbReference>
<dbReference type="InterPro" id="IPR009057">
    <property type="entry name" value="Homeodomain-like_sf"/>
</dbReference>
<dbReference type="Pfam" id="PF14532">
    <property type="entry name" value="Sigma54_activ_2"/>
    <property type="match status" value="1"/>
</dbReference>
<name>A0A921IVQ1_9ACTN</name>
<dbReference type="InterPro" id="IPR002197">
    <property type="entry name" value="HTH_Fis"/>
</dbReference>
<dbReference type="InterPro" id="IPR010524">
    <property type="entry name" value="Sig_transdc_resp-reg_PrpR_N"/>
</dbReference>
<accession>A0A921IVQ1</accession>
<dbReference type="SUPFAM" id="SSF46689">
    <property type="entry name" value="Homeodomain-like"/>
    <property type="match status" value="1"/>
</dbReference>
<comment type="caution">
    <text evidence="4">The sequence shown here is derived from an EMBL/GenBank/DDBJ whole genome shotgun (WGS) entry which is preliminary data.</text>
</comment>
<dbReference type="EMBL" id="DYUZ01000014">
    <property type="protein sequence ID" value="HJG36877.1"/>
    <property type="molecule type" value="Genomic_DNA"/>
</dbReference>
<reference evidence="4" key="1">
    <citation type="journal article" date="2021" name="PeerJ">
        <title>Extensive microbial diversity within the chicken gut microbiome revealed by metagenomics and culture.</title>
        <authorList>
            <person name="Gilroy R."/>
            <person name="Ravi A."/>
            <person name="Getino M."/>
            <person name="Pursley I."/>
            <person name="Horton D.L."/>
            <person name="Alikhan N.F."/>
            <person name="Baker D."/>
            <person name="Gharbi K."/>
            <person name="Hall N."/>
            <person name="Watson M."/>
            <person name="Adriaenssens E.M."/>
            <person name="Foster-Nyarko E."/>
            <person name="Jarju S."/>
            <person name="Secka A."/>
            <person name="Antonio M."/>
            <person name="Oren A."/>
            <person name="Chaudhuri R.R."/>
            <person name="La Ragione R."/>
            <person name="Hildebrand F."/>
            <person name="Pallen M.J."/>
        </authorList>
    </citation>
    <scope>NUCLEOTIDE SEQUENCE</scope>
    <source>
        <strain evidence="4">ChiHjej13B12-9602</strain>
    </source>
</reference>
<evidence type="ECO:0000256" key="2">
    <source>
        <dbReference type="ARBA" id="ARBA00022840"/>
    </source>
</evidence>
<evidence type="ECO:0000256" key="1">
    <source>
        <dbReference type="ARBA" id="ARBA00022741"/>
    </source>
</evidence>
<dbReference type="GO" id="GO:0000156">
    <property type="term" value="F:phosphorelay response regulator activity"/>
    <property type="evidence" value="ECO:0007669"/>
    <property type="project" value="InterPro"/>
</dbReference>
<evidence type="ECO:0000313" key="5">
    <source>
        <dbReference type="Proteomes" id="UP000753256"/>
    </source>
</evidence>
<dbReference type="PROSITE" id="PS50045">
    <property type="entry name" value="SIGMA54_INTERACT_4"/>
    <property type="match status" value="1"/>
</dbReference>
<dbReference type="InterPro" id="IPR002078">
    <property type="entry name" value="Sigma_54_int"/>
</dbReference>
<dbReference type="AlphaFoldDB" id="A0A921IVQ1"/>
<protein>
    <submittedName>
        <fullName evidence="4">PrpR N-terminal domain-containing protein</fullName>
    </submittedName>
</protein>
<dbReference type="Pfam" id="PF06506">
    <property type="entry name" value="PrpR_N"/>
    <property type="match status" value="1"/>
</dbReference>
<dbReference type="PANTHER" id="PTHR32071">
    <property type="entry name" value="TRANSCRIPTIONAL REGULATORY PROTEIN"/>
    <property type="match status" value="1"/>
</dbReference>
<dbReference type="GO" id="GO:0006355">
    <property type="term" value="P:regulation of DNA-templated transcription"/>
    <property type="evidence" value="ECO:0007669"/>
    <property type="project" value="InterPro"/>
</dbReference>
<dbReference type="GO" id="GO:0043565">
    <property type="term" value="F:sequence-specific DNA binding"/>
    <property type="evidence" value="ECO:0007669"/>
    <property type="project" value="InterPro"/>
</dbReference>
<dbReference type="GO" id="GO:0005524">
    <property type="term" value="F:ATP binding"/>
    <property type="evidence" value="ECO:0007669"/>
    <property type="project" value="UniProtKB-KW"/>
</dbReference>
<dbReference type="SUPFAM" id="SSF159800">
    <property type="entry name" value="PrpR receptor domain-like"/>
    <property type="match status" value="1"/>
</dbReference>